<name>A0AAU9KMU6_9STRA</name>
<accession>A0AAU9KMU6</accession>
<protein>
    <submittedName>
        <fullName evidence="1">Uncharacterized protein</fullName>
    </submittedName>
</protein>
<reference evidence="1" key="1">
    <citation type="submission" date="2021-11" db="EMBL/GenBank/DDBJ databases">
        <authorList>
            <person name="Islam A."/>
            <person name="Islam S."/>
            <person name="Flora M.S."/>
            <person name="Rahman M."/>
            <person name="Ziaur R.M."/>
            <person name="Epstein J.H."/>
            <person name="Hassan M."/>
            <person name="Klassen M."/>
            <person name="Woodard K."/>
            <person name="Webb A."/>
            <person name="Webby R.J."/>
            <person name="El Zowalaty M.E."/>
        </authorList>
    </citation>
    <scope>NUCLEOTIDE SEQUENCE</scope>
    <source>
        <strain evidence="1">Pbs3</strain>
    </source>
</reference>
<dbReference type="AlphaFoldDB" id="A0AAU9KMU6"/>
<gene>
    <name evidence="1" type="ORF">PBS003_LOCUS563</name>
</gene>
<organism evidence="1 2">
    <name type="scientific">Peronospora belbahrii</name>
    <dbReference type="NCBI Taxonomy" id="622444"/>
    <lineage>
        <taxon>Eukaryota</taxon>
        <taxon>Sar</taxon>
        <taxon>Stramenopiles</taxon>
        <taxon>Oomycota</taxon>
        <taxon>Peronosporomycetes</taxon>
        <taxon>Peronosporales</taxon>
        <taxon>Peronosporaceae</taxon>
        <taxon>Peronospora</taxon>
    </lineage>
</organism>
<proteinExistence type="predicted"/>
<comment type="caution">
    <text evidence="1">The sequence shown here is derived from an EMBL/GenBank/DDBJ whole genome shotgun (WGS) entry which is preliminary data.</text>
</comment>
<dbReference type="Proteomes" id="UP001160483">
    <property type="component" value="Unassembled WGS sequence"/>
</dbReference>
<dbReference type="EMBL" id="CAKKTJ010000086">
    <property type="protein sequence ID" value="CAH0473684.1"/>
    <property type="molecule type" value="Genomic_DNA"/>
</dbReference>
<evidence type="ECO:0000313" key="2">
    <source>
        <dbReference type="Proteomes" id="UP001160483"/>
    </source>
</evidence>
<sequence length="120" mass="14006">MKAIRLDKAGDKLFEDPNFKNLVRYAKHASPQHPEKAMIKVLMDWYRLHPDMLYRILEAETTGKYKETATELQQLLVKGWMKSNVEPGKILEYMDTFGNVDRMIANPFFWPGNNMSTPLT</sequence>
<evidence type="ECO:0000313" key="1">
    <source>
        <dbReference type="EMBL" id="CAH0473684.1"/>
    </source>
</evidence>